<proteinExistence type="predicted"/>
<evidence type="ECO:0000256" key="1">
    <source>
        <dbReference type="SAM" id="SignalP"/>
    </source>
</evidence>
<name>A0A9W4TQW4_9ASCO</name>
<keyword evidence="1" id="KW-0732">Signal</keyword>
<reference evidence="2" key="1">
    <citation type="submission" date="2022-12" db="EMBL/GenBank/DDBJ databases">
        <authorList>
            <person name="Brejova B."/>
        </authorList>
    </citation>
    <scope>NUCLEOTIDE SEQUENCE</scope>
</reference>
<evidence type="ECO:0000313" key="3">
    <source>
        <dbReference type="Proteomes" id="UP001152885"/>
    </source>
</evidence>
<sequence>MQLRLIVLSSLSFASVLGAKYSNSNSNSNHTYESNNNLAATKNQHHLNNVTTNATNVTTTTTTQAGNGELGSSVNFIGAIVALGAGALFL</sequence>
<keyword evidence="3" id="KW-1185">Reference proteome</keyword>
<dbReference type="Proteomes" id="UP001152885">
    <property type="component" value="Unassembled WGS sequence"/>
</dbReference>
<feature type="signal peptide" evidence="1">
    <location>
        <begin position="1"/>
        <end position="18"/>
    </location>
</feature>
<dbReference type="EMBL" id="CANTUO010000001">
    <property type="protein sequence ID" value="CAI5756576.1"/>
    <property type="molecule type" value="Genomic_DNA"/>
</dbReference>
<comment type="caution">
    <text evidence="2">The sequence shown here is derived from an EMBL/GenBank/DDBJ whole genome shotgun (WGS) entry which is preliminary data.</text>
</comment>
<evidence type="ECO:0000313" key="2">
    <source>
        <dbReference type="EMBL" id="CAI5756576.1"/>
    </source>
</evidence>
<accession>A0A9W4TQW4</accession>
<organism evidence="2 3">
    <name type="scientific">Candida verbasci</name>
    <dbReference type="NCBI Taxonomy" id="1227364"/>
    <lineage>
        <taxon>Eukaryota</taxon>
        <taxon>Fungi</taxon>
        <taxon>Dikarya</taxon>
        <taxon>Ascomycota</taxon>
        <taxon>Saccharomycotina</taxon>
        <taxon>Pichiomycetes</taxon>
        <taxon>Debaryomycetaceae</taxon>
        <taxon>Candida/Lodderomyces clade</taxon>
        <taxon>Candida</taxon>
    </lineage>
</organism>
<gene>
    <name evidence="2" type="ORF">CANVERA_P1094</name>
</gene>
<feature type="chain" id="PRO_5040725178" evidence="1">
    <location>
        <begin position="19"/>
        <end position="90"/>
    </location>
</feature>
<protein>
    <submittedName>
        <fullName evidence="2">Uncharacterized protein</fullName>
    </submittedName>
</protein>
<dbReference type="AlphaFoldDB" id="A0A9W4TQW4"/>